<name>A0AAW0U1Z9_SCYPA</name>
<dbReference type="Proteomes" id="UP001487740">
    <property type="component" value="Unassembled WGS sequence"/>
</dbReference>
<feature type="signal peptide" evidence="1">
    <location>
        <begin position="1"/>
        <end position="16"/>
    </location>
</feature>
<accession>A0AAW0U1Z9</accession>
<evidence type="ECO:0000313" key="2">
    <source>
        <dbReference type="EMBL" id="KAK8392946.1"/>
    </source>
</evidence>
<evidence type="ECO:0000256" key="1">
    <source>
        <dbReference type="SAM" id="SignalP"/>
    </source>
</evidence>
<keyword evidence="3" id="KW-1185">Reference proteome</keyword>
<evidence type="ECO:0008006" key="4">
    <source>
        <dbReference type="Google" id="ProtNLM"/>
    </source>
</evidence>
<gene>
    <name evidence="2" type="ORF">O3P69_013164</name>
</gene>
<sequence length="146" mass="16458">MKTLIVLAVVVVAAAANPLGGMQDQTGQFVLAKDYSLEDGTEYSIKYVKPYTPGKPLPAFYHSMDSSEEVRYYLASEQGRQRMSWADRVNKLRHVLSTGIDVSNELFFNMYSKGTVNLPSDHQYYVDSSGEIYYESDHKNQVAQTV</sequence>
<keyword evidence="1" id="KW-0732">Signal</keyword>
<organism evidence="2 3">
    <name type="scientific">Scylla paramamosain</name>
    <name type="common">Mud crab</name>
    <dbReference type="NCBI Taxonomy" id="85552"/>
    <lineage>
        <taxon>Eukaryota</taxon>
        <taxon>Metazoa</taxon>
        <taxon>Ecdysozoa</taxon>
        <taxon>Arthropoda</taxon>
        <taxon>Crustacea</taxon>
        <taxon>Multicrustacea</taxon>
        <taxon>Malacostraca</taxon>
        <taxon>Eumalacostraca</taxon>
        <taxon>Eucarida</taxon>
        <taxon>Decapoda</taxon>
        <taxon>Pleocyemata</taxon>
        <taxon>Brachyura</taxon>
        <taxon>Eubrachyura</taxon>
        <taxon>Portunoidea</taxon>
        <taxon>Portunidae</taxon>
        <taxon>Portuninae</taxon>
        <taxon>Scylla</taxon>
    </lineage>
</organism>
<dbReference type="AlphaFoldDB" id="A0AAW0U1Z9"/>
<dbReference type="EMBL" id="JARAKH010000021">
    <property type="protein sequence ID" value="KAK8392946.1"/>
    <property type="molecule type" value="Genomic_DNA"/>
</dbReference>
<comment type="caution">
    <text evidence="2">The sequence shown here is derived from an EMBL/GenBank/DDBJ whole genome shotgun (WGS) entry which is preliminary data.</text>
</comment>
<feature type="chain" id="PRO_5043889377" description="CPR type cuticle protein" evidence="1">
    <location>
        <begin position="17"/>
        <end position="146"/>
    </location>
</feature>
<protein>
    <recommendedName>
        <fullName evidence="4">CPR type cuticle protein</fullName>
    </recommendedName>
</protein>
<proteinExistence type="predicted"/>
<evidence type="ECO:0000313" key="3">
    <source>
        <dbReference type="Proteomes" id="UP001487740"/>
    </source>
</evidence>
<reference evidence="2 3" key="1">
    <citation type="submission" date="2023-03" db="EMBL/GenBank/DDBJ databases">
        <title>High-quality genome of Scylla paramamosain provides insights in environmental adaptation.</title>
        <authorList>
            <person name="Zhang L."/>
        </authorList>
    </citation>
    <scope>NUCLEOTIDE SEQUENCE [LARGE SCALE GENOMIC DNA]</scope>
    <source>
        <strain evidence="2">LZ_2023a</strain>
        <tissue evidence="2">Muscle</tissue>
    </source>
</reference>